<dbReference type="RefSeq" id="XP_041285779.1">
    <property type="nucleotide sequence ID" value="XM_041442507.1"/>
</dbReference>
<evidence type="ECO:0000256" key="1">
    <source>
        <dbReference type="SAM" id="MobiDB-lite"/>
    </source>
</evidence>
<feature type="region of interest" description="Disordered" evidence="1">
    <location>
        <begin position="379"/>
        <end position="429"/>
    </location>
</feature>
<organism evidence="2 3">
    <name type="scientific">Suillus discolor</name>
    <dbReference type="NCBI Taxonomy" id="1912936"/>
    <lineage>
        <taxon>Eukaryota</taxon>
        <taxon>Fungi</taxon>
        <taxon>Dikarya</taxon>
        <taxon>Basidiomycota</taxon>
        <taxon>Agaricomycotina</taxon>
        <taxon>Agaricomycetes</taxon>
        <taxon>Agaricomycetidae</taxon>
        <taxon>Boletales</taxon>
        <taxon>Suillineae</taxon>
        <taxon>Suillaceae</taxon>
        <taxon>Suillus</taxon>
    </lineage>
</organism>
<accession>A0A9P7ESU7</accession>
<keyword evidence="3" id="KW-1185">Reference proteome</keyword>
<dbReference type="GeneID" id="64704766"/>
<dbReference type="AlphaFoldDB" id="A0A9P7ESU7"/>
<gene>
    <name evidence="2" type="ORF">F5147DRAFT_780785</name>
</gene>
<comment type="caution">
    <text evidence="2">The sequence shown here is derived from an EMBL/GenBank/DDBJ whole genome shotgun (WGS) entry which is preliminary data.</text>
</comment>
<feature type="compositionally biased region" description="Basic and acidic residues" evidence="1">
    <location>
        <begin position="393"/>
        <end position="404"/>
    </location>
</feature>
<feature type="compositionally biased region" description="Polar residues" evidence="1">
    <location>
        <begin position="71"/>
        <end position="88"/>
    </location>
</feature>
<dbReference type="EMBL" id="JABBWM010000115">
    <property type="protein sequence ID" value="KAG2089050.1"/>
    <property type="molecule type" value="Genomic_DNA"/>
</dbReference>
<feature type="compositionally biased region" description="Polar residues" evidence="1">
    <location>
        <begin position="38"/>
        <end position="52"/>
    </location>
</feature>
<proteinExistence type="predicted"/>
<protein>
    <submittedName>
        <fullName evidence="2">Uncharacterized protein</fullName>
    </submittedName>
</protein>
<sequence>MLLQRFPVCTQGAPQTKGPTSLGLLMPDAARGLRGRNHSASIQSARSGSQPPSARAGSIGHARSPLGLAHTSRSPSNCTGSQSQTAVSASRPHDNLQSAMSDESLDEPIIAGVCRHRADSSPSHGDPTVLTPVHTKRLKVYALKVAGDLGISEEELHEFIDTGGIYYMLIDIKATLLRRNDDTQNVELTQLKELLDSKDFKSGIQNRLTACMLSPNITAYVTDAHCHIMDFIREHHDVFKIPAAMLEDVELNAQLSKLVSDLLCSIRGNIKAKTAKSLAHYCGIEVDSMHWNRFAFLRRCLHIFLICVDDYKIVPLNALFSNSLISSLHKDLCVTINQKLRIDIDAIKRRMHGDINQDIEPDAPVADIEGYLDEDQLMHDTENTDNSGNGSSHQDDKDKNARDEGAEDEYQDKEDLPAVSEGSSGFKGKGRHAIYSSSKFWKFIDDSLNGICKLAKTQVSEQGPNSSLTYEHTFRDILVEYFQLDLTEFPGKRVVPKLLSTTSPQWQTTIQNKLL</sequence>
<reference evidence="2" key="1">
    <citation type="journal article" date="2020" name="New Phytol.">
        <title>Comparative genomics reveals dynamic genome evolution in host specialist ectomycorrhizal fungi.</title>
        <authorList>
            <person name="Lofgren L.A."/>
            <person name="Nguyen N.H."/>
            <person name="Vilgalys R."/>
            <person name="Ruytinx J."/>
            <person name="Liao H.L."/>
            <person name="Branco S."/>
            <person name="Kuo A."/>
            <person name="LaButti K."/>
            <person name="Lipzen A."/>
            <person name="Andreopoulos W."/>
            <person name="Pangilinan J."/>
            <person name="Riley R."/>
            <person name="Hundley H."/>
            <person name="Na H."/>
            <person name="Barry K."/>
            <person name="Grigoriev I.V."/>
            <person name="Stajich J.E."/>
            <person name="Kennedy P.G."/>
        </authorList>
    </citation>
    <scope>NUCLEOTIDE SEQUENCE</scope>
    <source>
        <strain evidence="2">FC423</strain>
    </source>
</reference>
<feature type="region of interest" description="Disordered" evidence="1">
    <location>
        <begin position="1"/>
        <end position="103"/>
    </location>
</feature>
<evidence type="ECO:0000313" key="3">
    <source>
        <dbReference type="Proteomes" id="UP000823399"/>
    </source>
</evidence>
<dbReference type="Proteomes" id="UP000823399">
    <property type="component" value="Unassembled WGS sequence"/>
</dbReference>
<evidence type="ECO:0000313" key="2">
    <source>
        <dbReference type="EMBL" id="KAG2089050.1"/>
    </source>
</evidence>
<dbReference type="OrthoDB" id="2674779at2759"/>
<name>A0A9P7ESU7_9AGAM</name>